<name>A0ABY6MSR2_9BURK</name>
<dbReference type="PROSITE" id="PS51318">
    <property type="entry name" value="TAT"/>
    <property type="match status" value="1"/>
</dbReference>
<evidence type="ECO:0000256" key="10">
    <source>
        <dbReference type="ARBA" id="ARBA00093448"/>
    </source>
</evidence>
<dbReference type="PANTHER" id="PTHR37425">
    <property type="match status" value="1"/>
</dbReference>
<proteinExistence type="inferred from homology"/>
<keyword evidence="14" id="KW-1185">Reference proteome</keyword>
<keyword evidence="9" id="KW-0961">Cell wall biogenesis/degradation</keyword>
<comment type="cofactor">
    <cofactor evidence="1">
        <name>Zn(2+)</name>
        <dbReference type="ChEBI" id="CHEBI:29105"/>
    </cofactor>
</comment>
<evidence type="ECO:0000256" key="4">
    <source>
        <dbReference type="ARBA" id="ARBA00022723"/>
    </source>
</evidence>
<dbReference type="Pfam" id="PF05951">
    <property type="entry name" value="Peptidase_M15_2"/>
    <property type="match status" value="1"/>
</dbReference>
<dbReference type="InterPro" id="IPR006311">
    <property type="entry name" value="TAT_signal"/>
</dbReference>
<dbReference type="InterPro" id="IPR009045">
    <property type="entry name" value="Zn_M74/Hedgehog-like"/>
</dbReference>
<evidence type="ECO:0000256" key="2">
    <source>
        <dbReference type="ARBA" id="ARBA00004776"/>
    </source>
</evidence>
<dbReference type="EMBL" id="CP110257">
    <property type="protein sequence ID" value="UZD55051.1"/>
    <property type="molecule type" value="Genomic_DNA"/>
</dbReference>
<dbReference type="Proteomes" id="UP001163266">
    <property type="component" value="Chromosome"/>
</dbReference>
<evidence type="ECO:0000256" key="3">
    <source>
        <dbReference type="ARBA" id="ARBA00022670"/>
    </source>
</evidence>
<keyword evidence="5 12" id="KW-0732">Signal</keyword>
<comment type="similarity">
    <text evidence="10">Belongs to the peptidase M15 family.</text>
</comment>
<evidence type="ECO:0000256" key="7">
    <source>
        <dbReference type="ARBA" id="ARBA00022833"/>
    </source>
</evidence>
<evidence type="ECO:0000256" key="5">
    <source>
        <dbReference type="ARBA" id="ARBA00022729"/>
    </source>
</evidence>
<sequence>MAVTPPTRRRFLLQAGACAAAAALPLAARARADAPRALQFLHLHTGERLSVEYFDAGRYLPDALEAVNRLLRDFRTDDVHPIDPELLDVLHRVATLTGTQRPFEIISGYRSPRTNAALRERSDGVATRSLHMDGRAIDVRLGDVALPQLRAAALALRAGGVGYYPASNFVHLDTGRVRFW</sequence>
<evidence type="ECO:0000256" key="8">
    <source>
        <dbReference type="ARBA" id="ARBA00023049"/>
    </source>
</evidence>
<keyword evidence="4" id="KW-0479">Metal-binding</keyword>
<dbReference type="RefSeq" id="WP_264892809.1">
    <property type="nucleotide sequence ID" value="NZ_CP110257.1"/>
</dbReference>
<evidence type="ECO:0000256" key="6">
    <source>
        <dbReference type="ARBA" id="ARBA00022801"/>
    </source>
</evidence>
<dbReference type="PANTHER" id="PTHR37425:SF1">
    <property type="entry name" value="OUTER MEMBRANE PROTEIN"/>
    <property type="match status" value="1"/>
</dbReference>
<comment type="pathway">
    <text evidence="2">Cell wall biogenesis; cell wall polysaccharide biosynthesis.</text>
</comment>
<keyword evidence="6" id="KW-0378">Hydrolase</keyword>
<protein>
    <recommendedName>
        <fullName evidence="11">Murein endopeptidase K</fullName>
    </recommendedName>
</protein>
<feature type="signal peptide" evidence="12">
    <location>
        <begin position="1"/>
        <end position="30"/>
    </location>
</feature>
<evidence type="ECO:0000256" key="11">
    <source>
        <dbReference type="ARBA" id="ARBA00093666"/>
    </source>
</evidence>
<evidence type="ECO:0000256" key="12">
    <source>
        <dbReference type="SAM" id="SignalP"/>
    </source>
</evidence>
<gene>
    <name evidence="13" type="ORF">OMP39_00180</name>
</gene>
<keyword evidence="7" id="KW-0862">Zinc</keyword>
<evidence type="ECO:0000256" key="1">
    <source>
        <dbReference type="ARBA" id="ARBA00001947"/>
    </source>
</evidence>
<reference evidence="13" key="1">
    <citation type="submission" date="2022-10" db="EMBL/GenBank/DDBJ databases">
        <title>Complete genome sequence of Schlegelella aquatica LMG 23380.</title>
        <authorList>
            <person name="Musilova J."/>
            <person name="Kourilova X."/>
            <person name="Bezdicek M."/>
            <person name="Hermankova K."/>
            <person name="Obruca S."/>
            <person name="Sedlar K."/>
        </authorList>
    </citation>
    <scope>NUCLEOTIDE SEQUENCE</scope>
    <source>
        <strain evidence="13">LMG 23380</strain>
    </source>
</reference>
<feature type="chain" id="PRO_5047194480" description="Murein endopeptidase K" evidence="12">
    <location>
        <begin position="31"/>
        <end position="180"/>
    </location>
</feature>
<dbReference type="CDD" id="cd14844">
    <property type="entry name" value="Zn-DD-carboxypeptidase_like"/>
    <property type="match status" value="1"/>
</dbReference>
<dbReference type="SUPFAM" id="SSF55166">
    <property type="entry name" value="Hedgehog/DD-peptidase"/>
    <property type="match status" value="1"/>
</dbReference>
<dbReference type="InterPro" id="IPR010275">
    <property type="entry name" value="MepK"/>
</dbReference>
<organism evidence="13 14">
    <name type="scientific">Caldimonas aquatica</name>
    <dbReference type="NCBI Taxonomy" id="376175"/>
    <lineage>
        <taxon>Bacteria</taxon>
        <taxon>Pseudomonadati</taxon>
        <taxon>Pseudomonadota</taxon>
        <taxon>Betaproteobacteria</taxon>
        <taxon>Burkholderiales</taxon>
        <taxon>Sphaerotilaceae</taxon>
        <taxon>Caldimonas</taxon>
    </lineage>
</organism>
<evidence type="ECO:0000313" key="14">
    <source>
        <dbReference type="Proteomes" id="UP001163266"/>
    </source>
</evidence>
<keyword evidence="3" id="KW-0645">Protease</keyword>
<keyword evidence="8" id="KW-0482">Metalloprotease</keyword>
<evidence type="ECO:0000256" key="9">
    <source>
        <dbReference type="ARBA" id="ARBA00023316"/>
    </source>
</evidence>
<dbReference type="Gene3D" id="3.30.1380.10">
    <property type="match status" value="1"/>
</dbReference>
<accession>A0ABY6MSR2</accession>
<evidence type="ECO:0000313" key="13">
    <source>
        <dbReference type="EMBL" id="UZD55051.1"/>
    </source>
</evidence>